<proteinExistence type="inferred from homology"/>
<evidence type="ECO:0000313" key="8">
    <source>
        <dbReference type="EMBL" id="KAK1738450.1"/>
    </source>
</evidence>
<keyword evidence="9" id="KW-1185">Reference proteome</keyword>
<evidence type="ECO:0000256" key="6">
    <source>
        <dbReference type="ARBA" id="ARBA00023284"/>
    </source>
</evidence>
<dbReference type="GO" id="GO:0050451">
    <property type="term" value="F:CoA-disulfide reductase (NADPH) activity"/>
    <property type="evidence" value="ECO:0007669"/>
    <property type="project" value="UniProtKB-EC"/>
</dbReference>
<dbReference type="PROSITE" id="PS50206">
    <property type="entry name" value="RHODANESE_3"/>
    <property type="match status" value="1"/>
</dbReference>
<evidence type="ECO:0000256" key="5">
    <source>
        <dbReference type="ARBA" id="ARBA00023002"/>
    </source>
</evidence>
<dbReference type="SUPFAM" id="SSF51905">
    <property type="entry name" value="FAD/NAD(P)-binding domain"/>
    <property type="match status" value="2"/>
</dbReference>
<evidence type="ECO:0000256" key="4">
    <source>
        <dbReference type="ARBA" id="ARBA00022827"/>
    </source>
</evidence>
<protein>
    <submittedName>
        <fullName evidence="8">CoA-disulfide reductase</fullName>
        <ecNumber evidence="8">1.8.1.14</ecNumber>
    </submittedName>
</protein>
<dbReference type="InterPro" id="IPR023753">
    <property type="entry name" value="FAD/NAD-binding_dom"/>
</dbReference>
<evidence type="ECO:0000256" key="1">
    <source>
        <dbReference type="ARBA" id="ARBA00001974"/>
    </source>
</evidence>
<dbReference type="Gene3D" id="3.50.50.60">
    <property type="entry name" value="FAD/NAD(P)-binding domain"/>
    <property type="match status" value="2"/>
</dbReference>
<gene>
    <name evidence="8" type="ORF">QTG54_011119</name>
</gene>
<accession>A0AAD9DAA3</accession>
<dbReference type="InterPro" id="IPR050260">
    <property type="entry name" value="FAD-bd_OxRdtase"/>
</dbReference>
<sequence>MMQETFGKALYGWGSNDAAVPKTGIKLVIIGGVAGGASAAARARRLDETCEIVLLQSGPDVSFASCGMPYFIGGECTDRDQMAVQTPESLRKRFNIDVHVNTRVTKIDTDNKTVTATDETQPGSQTTIAYDELVLAVGSEPLKPPIPGIGRKGLFALRNLQDMDAIVEWLNDMPNKCSTCSEYGNKVPLHAVVAGAGFVGLEMVEQLMRRGLEVTVVEMLPQVLGPLDVEMAAIIEDDLKAKGVNVVTGDGIQEFLPFNGNEHGDDPSTVVKLKSGTLLPPAQITILGMGVRPDTKVVAEAGIECTPRGHIVVNDYLQTNKASVWAAGDAIEVLNPIVGNGDKWAVPLAGPANRQGRMIADNIFGGEKKMRKFKGTYAASVVRVFELIGACVGMNEKMLSAKQLPFASVHVHPGSHAGYFPGAKSVNFKLLFHPTTGQIWGAQAVGEEGVEKRIDVISTAMQGNLTVEDLAELELCYAPPVGSAKDPVNIAGMAALNVLEGLVEQVDWKELKKAASLPGVVILDVRNPGEIEKSGPLIEGCNAKTINIPLDNLRARVGEIPADTERIIVSCASGQRAYYACRILMQTQSAKVENLSGAFKTFSRVSERV</sequence>
<name>A0AAD9DAA3_9STRA</name>
<dbReference type="InterPro" id="IPR004099">
    <property type="entry name" value="Pyr_nucl-diS_OxRdtase_dimer"/>
</dbReference>
<organism evidence="8 9">
    <name type="scientific">Skeletonema marinoi</name>
    <dbReference type="NCBI Taxonomy" id="267567"/>
    <lineage>
        <taxon>Eukaryota</taxon>
        <taxon>Sar</taxon>
        <taxon>Stramenopiles</taxon>
        <taxon>Ochrophyta</taxon>
        <taxon>Bacillariophyta</taxon>
        <taxon>Coscinodiscophyceae</taxon>
        <taxon>Thalassiosirophycidae</taxon>
        <taxon>Thalassiosirales</taxon>
        <taxon>Skeletonemataceae</taxon>
        <taxon>Skeletonema</taxon>
        <taxon>Skeletonema marinoi-dohrnii complex</taxon>
    </lineage>
</organism>
<dbReference type="InterPro" id="IPR036873">
    <property type="entry name" value="Rhodanese-like_dom_sf"/>
</dbReference>
<dbReference type="EC" id="1.8.1.14" evidence="8"/>
<dbReference type="Gene3D" id="3.40.250.10">
    <property type="entry name" value="Rhodanese-like domain"/>
    <property type="match status" value="1"/>
</dbReference>
<dbReference type="AlphaFoldDB" id="A0AAD9DAA3"/>
<dbReference type="InterPro" id="IPR036188">
    <property type="entry name" value="FAD/NAD-bd_sf"/>
</dbReference>
<reference evidence="8" key="1">
    <citation type="submission" date="2023-06" db="EMBL/GenBank/DDBJ databases">
        <title>Survivors Of The Sea: Transcriptome response of Skeletonema marinoi to long-term dormancy.</title>
        <authorList>
            <person name="Pinder M.I.M."/>
            <person name="Kourtchenko O."/>
            <person name="Robertson E.K."/>
            <person name="Larsson T."/>
            <person name="Maumus F."/>
            <person name="Osuna-Cruz C.M."/>
            <person name="Vancaester E."/>
            <person name="Stenow R."/>
            <person name="Vandepoele K."/>
            <person name="Ploug H."/>
            <person name="Bruchert V."/>
            <person name="Godhe A."/>
            <person name="Topel M."/>
        </authorList>
    </citation>
    <scope>NUCLEOTIDE SEQUENCE</scope>
    <source>
        <strain evidence="8">R05AC</strain>
    </source>
</reference>
<dbReference type="Pfam" id="PF00581">
    <property type="entry name" value="Rhodanese"/>
    <property type="match status" value="1"/>
</dbReference>
<dbReference type="PRINTS" id="PR00411">
    <property type="entry name" value="PNDRDTASEI"/>
</dbReference>
<dbReference type="SUPFAM" id="SSF55424">
    <property type="entry name" value="FAD/NAD-linked reductases, dimerisation (C-terminal) domain"/>
    <property type="match status" value="1"/>
</dbReference>
<dbReference type="PANTHER" id="PTHR43429:SF1">
    <property type="entry name" value="NAD(P)H SULFUR OXIDOREDUCTASE (COA-DEPENDENT)"/>
    <property type="match status" value="1"/>
</dbReference>
<dbReference type="SUPFAM" id="SSF52821">
    <property type="entry name" value="Rhodanese/Cell cycle control phosphatase"/>
    <property type="match status" value="1"/>
</dbReference>
<evidence type="ECO:0000313" key="9">
    <source>
        <dbReference type="Proteomes" id="UP001224775"/>
    </source>
</evidence>
<evidence type="ECO:0000256" key="2">
    <source>
        <dbReference type="ARBA" id="ARBA00009130"/>
    </source>
</evidence>
<comment type="caution">
    <text evidence="8">The sequence shown here is derived from an EMBL/GenBank/DDBJ whole genome shotgun (WGS) entry which is preliminary data.</text>
</comment>
<keyword evidence="5 8" id="KW-0560">Oxidoreductase</keyword>
<dbReference type="Proteomes" id="UP001224775">
    <property type="component" value="Unassembled WGS sequence"/>
</dbReference>
<evidence type="ECO:0000256" key="3">
    <source>
        <dbReference type="ARBA" id="ARBA00022630"/>
    </source>
</evidence>
<dbReference type="PANTHER" id="PTHR43429">
    <property type="entry name" value="PYRIDINE NUCLEOTIDE-DISULFIDE OXIDOREDUCTASE DOMAIN-CONTAINING"/>
    <property type="match status" value="1"/>
</dbReference>
<keyword evidence="6" id="KW-0676">Redox-active center</keyword>
<dbReference type="Pfam" id="PF07992">
    <property type="entry name" value="Pyr_redox_2"/>
    <property type="match status" value="1"/>
</dbReference>
<dbReference type="EMBL" id="JATAAI010000021">
    <property type="protein sequence ID" value="KAK1738450.1"/>
    <property type="molecule type" value="Genomic_DNA"/>
</dbReference>
<evidence type="ECO:0000259" key="7">
    <source>
        <dbReference type="PROSITE" id="PS50206"/>
    </source>
</evidence>
<dbReference type="Pfam" id="PF02852">
    <property type="entry name" value="Pyr_redox_dim"/>
    <property type="match status" value="1"/>
</dbReference>
<dbReference type="InterPro" id="IPR016156">
    <property type="entry name" value="FAD/NAD-linked_Rdtase_dimer_sf"/>
</dbReference>
<feature type="domain" description="Rhodanese" evidence="7">
    <location>
        <begin position="516"/>
        <end position="607"/>
    </location>
</feature>
<dbReference type="SMART" id="SM00450">
    <property type="entry name" value="RHOD"/>
    <property type="match status" value="1"/>
</dbReference>
<dbReference type="InterPro" id="IPR001763">
    <property type="entry name" value="Rhodanese-like_dom"/>
</dbReference>
<comment type="cofactor">
    <cofactor evidence="1">
        <name>FAD</name>
        <dbReference type="ChEBI" id="CHEBI:57692"/>
    </cofactor>
</comment>
<keyword evidence="4" id="KW-0274">FAD</keyword>
<keyword evidence="3" id="KW-0285">Flavoprotein</keyword>
<dbReference type="PRINTS" id="PR00368">
    <property type="entry name" value="FADPNR"/>
</dbReference>
<comment type="similarity">
    <text evidence="2">Belongs to the class-III pyridine nucleotide-disulfide oxidoreductase family.</text>
</comment>